<comment type="similarity">
    <text evidence="3">Belongs to the RBT5 family.</text>
</comment>
<dbReference type="Proteomes" id="UP000298493">
    <property type="component" value="Unassembled WGS sequence"/>
</dbReference>
<dbReference type="GO" id="GO:0005576">
    <property type="term" value="C:extracellular region"/>
    <property type="evidence" value="ECO:0007669"/>
    <property type="project" value="UniProtKB-SubCell"/>
</dbReference>
<keyword evidence="5" id="KW-0336">GPI-anchor</keyword>
<keyword evidence="7 9" id="KW-1015">Disulfide bond</keyword>
<evidence type="ECO:0000256" key="5">
    <source>
        <dbReference type="ARBA" id="ARBA00022622"/>
    </source>
</evidence>
<dbReference type="Pfam" id="PF05730">
    <property type="entry name" value="CFEM"/>
    <property type="match status" value="1"/>
</dbReference>
<organism evidence="13 14">
    <name type="scientific">Venturia nashicola</name>
    <dbReference type="NCBI Taxonomy" id="86259"/>
    <lineage>
        <taxon>Eukaryota</taxon>
        <taxon>Fungi</taxon>
        <taxon>Dikarya</taxon>
        <taxon>Ascomycota</taxon>
        <taxon>Pezizomycotina</taxon>
        <taxon>Dothideomycetes</taxon>
        <taxon>Pleosporomycetidae</taxon>
        <taxon>Venturiales</taxon>
        <taxon>Venturiaceae</taxon>
        <taxon>Venturia</taxon>
    </lineage>
</organism>
<dbReference type="GO" id="GO:0046872">
    <property type="term" value="F:metal ion binding"/>
    <property type="evidence" value="ECO:0007669"/>
    <property type="project" value="UniProtKB-UniRule"/>
</dbReference>
<name>A0A4Z1PKJ5_9PEZI</name>
<feature type="binding site" description="axial binding residue" evidence="9">
    <location>
        <position position="77"/>
    </location>
    <ligand>
        <name>heme</name>
        <dbReference type="ChEBI" id="CHEBI:30413"/>
    </ligand>
    <ligandPart>
        <name>Fe</name>
        <dbReference type="ChEBI" id="CHEBI:18248"/>
    </ligandPart>
</feature>
<feature type="signal peptide" evidence="11">
    <location>
        <begin position="1"/>
        <end position="17"/>
    </location>
</feature>
<dbReference type="InterPro" id="IPR008427">
    <property type="entry name" value="Extracellular_membr_CFEM_dom"/>
</dbReference>
<proteinExistence type="inferred from homology"/>
<feature type="region of interest" description="Disordered" evidence="10">
    <location>
        <begin position="22"/>
        <end position="55"/>
    </location>
</feature>
<evidence type="ECO:0000256" key="9">
    <source>
        <dbReference type="PROSITE-ProRule" id="PRU01356"/>
    </source>
</evidence>
<comment type="caution">
    <text evidence="9">Lacks conserved residue(s) required for the propagation of feature annotation.</text>
</comment>
<feature type="compositionally biased region" description="Pro residues" evidence="10">
    <location>
        <begin position="26"/>
        <end position="43"/>
    </location>
</feature>
<gene>
    <name evidence="13" type="ORF">E6O75_ATG01019</name>
</gene>
<keyword evidence="5" id="KW-0472">Membrane</keyword>
<evidence type="ECO:0000256" key="3">
    <source>
        <dbReference type="ARBA" id="ARBA00010031"/>
    </source>
</evidence>
<reference evidence="13 14" key="1">
    <citation type="submission" date="2019-04" db="EMBL/GenBank/DDBJ databases">
        <title>High contiguity whole genome sequence and gene annotation resource for two Venturia nashicola isolates.</title>
        <authorList>
            <person name="Prokchorchik M."/>
            <person name="Won K."/>
            <person name="Lee Y."/>
            <person name="Choi E.D."/>
            <person name="Segonzac C."/>
            <person name="Sohn K.H."/>
        </authorList>
    </citation>
    <scope>NUCLEOTIDE SEQUENCE [LARGE SCALE GENOMIC DNA]</scope>
    <source>
        <strain evidence="13 14">PRI2</strain>
    </source>
</reference>
<keyword evidence="9" id="KW-0479">Metal-binding</keyword>
<feature type="disulfide bond" evidence="9">
    <location>
        <begin position="59"/>
        <end position="99"/>
    </location>
</feature>
<dbReference type="OrthoDB" id="3938569at2759"/>
<keyword evidence="4" id="KW-0964">Secreted</keyword>
<keyword evidence="6 11" id="KW-0732">Signal</keyword>
<keyword evidence="9" id="KW-0349">Heme</keyword>
<feature type="disulfide bond" evidence="9">
    <location>
        <begin position="73"/>
        <end position="80"/>
    </location>
</feature>
<evidence type="ECO:0000256" key="6">
    <source>
        <dbReference type="ARBA" id="ARBA00022729"/>
    </source>
</evidence>
<comment type="subcellular location">
    <subcellularLocation>
        <location evidence="1">Membrane</location>
        <topology evidence="1">Lipid-anchor</topology>
        <topology evidence="1">GPI-anchor</topology>
    </subcellularLocation>
    <subcellularLocation>
        <location evidence="2">Secreted</location>
    </subcellularLocation>
</comment>
<protein>
    <recommendedName>
        <fullName evidence="12">CFEM domain-containing protein</fullName>
    </recommendedName>
</protein>
<dbReference type="EMBL" id="SNSC02000002">
    <property type="protein sequence ID" value="TID26526.1"/>
    <property type="molecule type" value="Genomic_DNA"/>
</dbReference>
<evidence type="ECO:0000256" key="7">
    <source>
        <dbReference type="ARBA" id="ARBA00023157"/>
    </source>
</evidence>
<keyword evidence="8" id="KW-0449">Lipoprotein</keyword>
<keyword evidence="9" id="KW-0408">Iron</keyword>
<evidence type="ECO:0000256" key="10">
    <source>
        <dbReference type="SAM" id="MobiDB-lite"/>
    </source>
</evidence>
<evidence type="ECO:0000256" key="11">
    <source>
        <dbReference type="SAM" id="SignalP"/>
    </source>
</evidence>
<evidence type="ECO:0000256" key="8">
    <source>
        <dbReference type="ARBA" id="ARBA00023288"/>
    </source>
</evidence>
<evidence type="ECO:0000256" key="4">
    <source>
        <dbReference type="ARBA" id="ARBA00022525"/>
    </source>
</evidence>
<evidence type="ECO:0000313" key="13">
    <source>
        <dbReference type="EMBL" id="TID26526.1"/>
    </source>
</evidence>
<accession>A0A4Z1PKJ5</accession>
<keyword evidence="14" id="KW-1185">Reference proteome</keyword>
<feature type="compositionally biased region" description="Gly residues" evidence="10">
    <location>
        <begin position="44"/>
        <end position="53"/>
    </location>
</feature>
<keyword evidence="5" id="KW-0325">Glycoprotein</keyword>
<feature type="domain" description="CFEM" evidence="12">
    <location>
        <begin position="31"/>
        <end position="117"/>
    </location>
</feature>
<dbReference type="PROSITE" id="PS52012">
    <property type="entry name" value="CFEM"/>
    <property type="match status" value="1"/>
</dbReference>
<evidence type="ECO:0000313" key="14">
    <source>
        <dbReference type="Proteomes" id="UP000298493"/>
    </source>
</evidence>
<evidence type="ECO:0000259" key="12">
    <source>
        <dbReference type="PROSITE" id="PS52012"/>
    </source>
</evidence>
<sequence>MQFTLFSILSLVALTAAYPQGAAAPAEPPASPPASPPTSPPAGGPGGPGGPAGPGLPSCGLNLVAPAFQKSGCSNSDKKCLCASPDLKQVLTSEAVAACSNPTDKQAYQSFFTSLCG</sequence>
<dbReference type="GO" id="GO:0098552">
    <property type="term" value="C:side of membrane"/>
    <property type="evidence" value="ECO:0007669"/>
    <property type="project" value="UniProtKB-KW"/>
</dbReference>
<comment type="caution">
    <text evidence="13">The sequence shown here is derived from an EMBL/GenBank/DDBJ whole genome shotgun (WGS) entry which is preliminary data.</text>
</comment>
<evidence type="ECO:0000256" key="2">
    <source>
        <dbReference type="ARBA" id="ARBA00004613"/>
    </source>
</evidence>
<dbReference type="AlphaFoldDB" id="A0A4Z1PKJ5"/>
<evidence type="ECO:0000256" key="1">
    <source>
        <dbReference type="ARBA" id="ARBA00004589"/>
    </source>
</evidence>
<feature type="chain" id="PRO_5021491990" description="CFEM domain-containing protein" evidence="11">
    <location>
        <begin position="18"/>
        <end position="117"/>
    </location>
</feature>